<dbReference type="Pfam" id="PF02368">
    <property type="entry name" value="Big_2"/>
    <property type="match status" value="1"/>
</dbReference>
<organism evidence="6 7">
    <name type="scientific">Paraglaciecola hydrolytica</name>
    <dbReference type="NCBI Taxonomy" id="1799789"/>
    <lineage>
        <taxon>Bacteria</taxon>
        <taxon>Pseudomonadati</taxon>
        <taxon>Pseudomonadota</taxon>
        <taxon>Gammaproteobacteria</taxon>
        <taxon>Alteromonadales</taxon>
        <taxon>Alteromonadaceae</taxon>
        <taxon>Paraglaciecola</taxon>
    </lineage>
</organism>
<evidence type="ECO:0000259" key="5">
    <source>
        <dbReference type="Pfam" id="PF02368"/>
    </source>
</evidence>
<dbReference type="InterPro" id="IPR008964">
    <property type="entry name" value="Invasin/intimin_cell_adhesion"/>
</dbReference>
<dbReference type="CDD" id="cd16151">
    <property type="entry name" value="sulfatase_like"/>
    <property type="match status" value="1"/>
</dbReference>
<protein>
    <submittedName>
        <fullName evidence="6">Sulfatase</fullName>
    </submittedName>
</protein>
<evidence type="ECO:0000256" key="2">
    <source>
        <dbReference type="ARBA" id="ARBA00022801"/>
    </source>
</evidence>
<dbReference type="InterPro" id="IPR003343">
    <property type="entry name" value="Big_2"/>
</dbReference>
<dbReference type="SUPFAM" id="SSF53649">
    <property type="entry name" value="Alkaline phosphatase-like"/>
    <property type="match status" value="1"/>
</dbReference>
<dbReference type="PANTHER" id="PTHR42693">
    <property type="entry name" value="ARYLSULFATASE FAMILY MEMBER"/>
    <property type="match status" value="1"/>
</dbReference>
<proteinExistence type="inferred from homology"/>
<dbReference type="Pfam" id="PF00884">
    <property type="entry name" value="Sulfatase"/>
    <property type="match status" value="1"/>
</dbReference>
<dbReference type="STRING" id="1799789.AX660_11635"/>
<evidence type="ECO:0000256" key="1">
    <source>
        <dbReference type="ARBA" id="ARBA00008779"/>
    </source>
</evidence>
<keyword evidence="3" id="KW-0732">Signal</keyword>
<evidence type="ECO:0000313" key="6">
    <source>
        <dbReference type="EMBL" id="KXI29453.1"/>
    </source>
</evidence>
<dbReference type="Gene3D" id="3.40.720.10">
    <property type="entry name" value="Alkaline Phosphatase, subunit A"/>
    <property type="match status" value="1"/>
</dbReference>
<dbReference type="OrthoDB" id="9803751at2"/>
<gene>
    <name evidence="6" type="ORF">AX660_11635</name>
</gene>
<comment type="caution">
    <text evidence="6">The sequence shown here is derived from an EMBL/GenBank/DDBJ whole genome shotgun (WGS) entry which is preliminary data.</text>
</comment>
<feature type="chain" id="PRO_5007469367" evidence="3">
    <location>
        <begin position="18"/>
        <end position="587"/>
    </location>
</feature>
<keyword evidence="2" id="KW-0378">Hydrolase</keyword>
<dbReference type="Gene3D" id="2.60.40.1080">
    <property type="match status" value="1"/>
</dbReference>
<feature type="signal peptide" evidence="3">
    <location>
        <begin position="1"/>
        <end position="17"/>
    </location>
</feature>
<sequence>MKALTLSVYLTCLLVFAAAASKPDEKNNIVLILIDDLSHYGMATYGSNTIRLINSPNNNITFETPNIDALAREGVRFEHVYSHPLCENTRVALMSGKQNNRNYLTPKSLHRSDITFSDVFSRAGYVTGMFGKWKQTRGTTEITGEDYIAEFAWDEYTAFDVVTEGQRFINPNLVKDGRVLNYNHRTDNDPATQRRWYAPDIFNRQALAFIDKNKEQPFFLYYPMALVHDDHKPTPDTLPKSIFDNFDEAPHNRDGHRGDDPQYIGEMIEYTDKMIGRIINKLNQHNLRENTLVIVMSDNGTKQIFEHILPDGSVYPGGKGSNADNGIHVGMVFNQPGTIDPKLNHGSYSDLVYVTDIFPTMADAVGVNIPKEAQLDGQSFWPRLMGQKAQPRQHIYSWYIGNAMYDAPINPNKSEFAFNQSYKYYAPSTAFPDGRFFDLKQDLFEQQGERYIELKFGVRRYSGLPIASLNKEQHQAYIYFAKVIADNQIIPIKKIQILAPKTTLQLGEQVDLDARLVPENTTRNGVIWHSSDPSIVSVNKFGEISALRPGKASIHLYSWDDARPLADAHSASFLKTGVQDKIDIWVK</sequence>
<dbReference type="Proteomes" id="UP000070299">
    <property type="component" value="Unassembled WGS sequence"/>
</dbReference>
<dbReference type="InterPro" id="IPR000917">
    <property type="entry name" value="Sulfatase_N"/>
</dbReference>
<name>A0A136A2L5_9ALTE</name>
<evidence type="ECO:0000256" key="3">
    <source>
        <dbReference type="SAM" id="SignalP"/>
    </source>
</evidence>
<dbReference type="PANTHER" id="PTHR42693:SF53">
    <property type="entry name" value="ENDO-4-O-SULFATASE"/>
    <property type="match status" value="1"/>
</dbReference>
<dbReference type="EMBL" id="LSNE01000005">
    <property type="protein sequence ID" value="KXI29453.1"/>
    <property type="molecule type" value="Genomic_DNA"/>
</dbReference>
<dbReference type="AlphaFoldDB" id="A0A136A2L5"/>
<reference evidence="7" key="1">
    <citation type="submission" date="2016-02" db="EMBL/GenBank/DDBJ databases">
        <authorList>
            <person name="Schultz-Johansen M."/>
            <person name="Glaring M.A."/>
            <person name="Bech P.K."/>
            <person name="Stougaard P."/>
        </authorList>
    </citation>
    <scope>NUCLEOTIDE SEQUENCE [LARGE SCALE GENOMIC DNA]</scope>
    <source>
        <strain evidence="7">S66</strain>
    </source>
</reference>
<dbReference type="SUPFAM" id="SSF49373">
    <property type="entry name" value="Invasin/intimin cell-adhesion fragments"/>
    <property type="match status" value="1"/>
</dbReference>
<dbReference type="InterPro" id="IPR017850">
    <property type="entry name" value="Alkaline_phosphatase_core_sf"/>
</dbReference>
<dbReference type="InterPro" id="IPR050738">
    <property type="entry name" value="Sulfatase"/>
</dbReference>
<keyword evidence="7" id="KW-1185">Reference proteome</keyword>
<evidence type="ECO:0000313" key="7">
    <source>
        <dbReference type="Proteomes" id="UP000070299"/>
    </source>
</evidence>
<accession>A0A136A2L5</accession>
<evidence type="ECO:0000259" key="4">
    <source>
        <dbReference type="Pfam" id="PF00884"/>
    </source>
</evidence>
<feature type="domain" description="Sulfatase N-terminal" evidence="4">
    <location>
        <begin position="28"/>
        <end position="367"/>
    </location>
</feature>
<feature type="domain" description="BIG2" evidence="5">
    <location>
        <begin position="493"/>
        <end position="556"/>
    </location>
</feature>
<comment type="similarity">
    <text evidence="1">Belongs to the sulfatase family.</text>
</comment>
<dbReference type="GO" id="GO:0004065">
    <property type="term" value="F:arylsulfatase activity"/>
    <property type="evidence" value="ECO:0007669"/>
    <property type="project" value="TreeGrafter"/>
</dbReference>